<sequence>PLSYPYKPDTIPQSLLLTISFGVPFLVIAVTESIRAAVNLRLTMKFRSEMMNLAKAYSVFMFGMTINCIFTDAVKFSSGRPRPHFFDVCRPDFTKINCTTDTGMA</sequence>
<dbReference type="PANTHER" id="PTHR10165">
    <property type="entry name" value="LIPID PHOSPHATE PHOSPHATASE"/>
    <property type="match status" value="1"/>
</dbReference>
<feature type="transmembrane region" description="Helical" evidence="1">
    <location>
        <begin position="15"/>
        <end position="35"/>
    </location>
</feature>
<organism evidence="2 3">
    <name type="scientific">Candidula unifasciata</name>
    <dbReference type="NCBI Taxonomy" id="100452"/>
    <lineage>
        <taxon>Eukaryota</taxon>
        <taxon>Metazoa</taxon>
        <taxon>Spiralia</taxon>
        <taxon>Lophotrochozoa</taxon>
        <taxon>Mollusca</taxon>
        <taxon>Gastropoda</taxon>
        <taxon>Heterobranchia</taxon>
        <taxon>Euthyneura</taxon>
        <taxon>Panpulmonata</taxon>
        <taxon>Eupulmonata</taxon>
        <taxon>Stylommatophora</taxon>
        <taxon>Helicina</taxon>
        <taxon>Helicoidea</taxon>
        <taxon>Geomitridae</taxon>
        <taxon>Candidula</taxon>
    </lineage>
</organism>
<dbReference type="OrthoDB" id="8907274at2759"/>
<keyword evidence="1" id="KW-1133">Transmembrane helix</keyword>
<dbReference type="Proteomes" id="UP000678393">
    <property type="component" value="Unassembled WGS sequence"/>
</dbReference>
<gene>
    <name evidence="2" type="ORF">CUNI_LOCUS16103</name>
</gene>
<dbReference type="GO" id="GO:0007165">
    <property type="term" value="P:signal transduction"/>
    <property type="evidence" value="ECO:0007669"/>
    <property type="project" value="TreeGrafter"/>
</dbReference>
<reference evidence="2" key="1">
    <citation type="submission" date="2021-04" db="EMBL/GenBank/DDBJ databases">
        <authorList>
            <consortium name="Molecular Ecology Group"/>
        </authorList>
    </citation>
    <scope>NUCLEOTIDE SEQUENCE</scope>
</reference>
<comment type="caution">
    <text evidence="2">The sequence shown here is derived from an EMBL/GenBank/DDBJ whole genome shotgun (WGS) entry which is preliminary data.</text>
</comment>
<dbReference type="GO" id="GO:0046839">
    <property type="term" value="P:phospholipid dephosphorylation"/>
    <property type="evidence" value="ECO:0007669"/>
    <property type="project" value="TreeGrafter"/>
</dbReference>
<dbReference type="GO" id="GO:0005886">
    <property type="term" value="C:plasma membrane"/>
    <property type="evidence" value="ECO:0007669"/>
    <property type="project" value="TreeGrafter"/>
</dbReference>
<protein>
    <submittedName>
        <fullName evidence="2">Uncharacterized protein</fullName>
    </submittedName>
</protein>
<evidence type="ECO:0000256" key="1">
    <source>
        <dbReference type="SAM" id="Phobius"/>
    </source>
</evidence>
<evidence type="ECO:0000313" key="3">
    <source>
        <dbReference type="Proteomes" id="UP000678393"/>
    </source>
</evidence>
<keyword evidence="1" id="KW-0472">Membrane</keyword>
<dbReference type="AlphaFoldDB" id="A0A8S3ZSH5"/>
<name>A0A8S3ZSH5_9EUPU</name>
<dbReference type="GO" id="GO:0008195">
    <property type="term" value="F:phosphatidate phosphatase activity"/>
    <property type="evidence" value="ECO:0007669"/>
    <property type="project" value="TreeGrafter"/>
</dbReference>
<keyword evidence="1" id="KW-0812">Transmembrane</keyword>
<proteinExistence type="predicted"/>
<feature type="non-terminal residue" evidence="2">
    <location>
        <position position="105"/>
    </location>
</feature>
<feature type="non-terminal residue" evidence="2">
    <location>
        <position position="1"/>
    </location>
</feature>
<dbReference type="GO" id="GO:0006644">
    <property type="term" value="P:phospholipid metabolic process"/>
    <property type="evidence" value="ECO:0007669"/>
    <property type="project" value="InterPro"/>
</dbReference>
<dbReference type="InterPro" id="IPR043216">
    <property type="entry name" value="PAP-like"/>
</dbReference>
<accession>A0A8S3ZSH5</accession>
<dbReference type="PANTHER" id="PTHR10165:SF103">
    <property type="entry name" value="PHOSPHOLIPID PHOSPHATASE HOMOLOG 1.2 HOMOLOG"/>
    <property type="match status" value="1"/>
</dbReference>
<feature type="transmembrane region" description="Helical" evidence="1">
    <location>
        <begin position="56"/>
        <end position="74"/>
    </location>
</feature>
<evidence type="ECO:0000313" key="2">
    <source>
        <dbReference type="EMBL" id="CAG5130545.1"/>
    </source>
</evidence>
<keyword evidence="3" id="KW-1185">Reference proteome</keyword>
<dbReference type="EMBL" id="CAJHNH020004101">
    <property type="protein sequence ID" value="CAG5130545.1"/>
    <property type="molecule type" value="Genomic_DNA"/>
</dbReference>